<dbReference type="EMBL" id="JABRWJ010000001">
    <property type="protein sequence ID" value="NRF65829.1"/>
    <property type="molecule type" value="Genomic_DNA"/>
</dbReference>
<sequence length="307" mass="33014">MAHTVSWELHRSFLGVLKEGSLSAAARALDLSQPTVGRHVAALEAALGLVLFTRSQSGLLPTEAALALRGYAEAMHSTAAALERAAQSQGEGVQGAVRISASEVIGVEVLPPIVAALQQAHPRLQIELVLTNRVQDLLRREADIAVRMTPPKHAQLIARRVGDVLLGLHAHPSYLARCGTPRTLAELAQHALIGYDEETPFIRAARAALPGWTRQAFTLRTDSDVAQLALIRAGAGIGICQVALAQREPALVRLLPRQAELKLETWVTMHEDLRHSPRCKASFDALVQGLSAYLQRRPASAGALSRS</sequence>
<dbReference type="Pfam" id="PF03466">
    <property type="entry name" value="LysR_substrate"/>
    <property type="match status" value="1"/>
</dbReference>
<dbReference type="SUPFAM" id="SSF53850">
    <property type="entry name" value="Periplasmic binding protein-like II"/>
    <property type="match status" value="1"/>
</dbReference>
<keyword evidence="3" id="KW-0238">DNA-binding</keyword>
<dbReference type="InterPro" id="IPR005119">
    <property type="entry name" value="LysR_subst-bd"/>
</dbReference>
<dbReference type="InterPro" id="IPR036390">
    <property type="entry name" value="WH_DNA-bd_sf"/>
</dbReference>
<evidence type="ECO:0000259" key="5">
    <source>
        <dbReference type="PROSITE" id="PS50931"/>
    </source>
</evidence>
<protein>
    <submittedName>
        <fullName evidence="6">LysR family transcriptional regulator</fullName>
    </submittedName>
</protein>
<keyword evidence="2" id="KW-0805">Transcription regulation</keyword>
<feature type="domain" description="HTH lysR-type" evidence="5">
    <location>
        <begin position="11"/>
        <end position="62"/>
    </location>
</feature>
<reference evidence="6 7" key="1">
    <citation type="submission" date="2020-05" db="EMBL/GenBank/DDBJ databases">
        <title>Aquincola sp. isolate from soil.</title>
        <authorList>
            <person name="Han J."/>
            <person name="Kim D.-U."/>
        </authorList>
    </citation>
    <scope>NUCLEOTIDE SEQUENCE [LARGE SCALE GENOMIC DNA]</scope>
    <source>
        <strain evidence="6 7">S2</strain>
    </source>
</reference>
<name>A0ABX2E9X0_9BURK</name>
<comment type="caution">
    <text evidence="6">The sequence shown here is derived from an EMBL/GenBank/DDBJ whole genome shotgun (WGS) entry which is preliminary data.</text>
</comment>
<evidence type="ECO:0000313" key="6">
    <source>
        <dbReference type="EMBL" id="NRF65829.1"/>
    </source>
</evidence>
<dbReference type="PRINTS" id="PR00039">
    <property type="entry name" value="HTHLYSR"/>
</dbReference>
<evidence type="ECO:0000256" key="1">
    <source>
        <dbReference type="ARBA" id="ARBA00009437"/>
    </source>
</evidence>
<dbReference type="PANTHER" id="PTHR30537">
    <property type="entry name" value="HTH-TYPE TRANSCRIPTIONAL REGULATOR"/>
    <property type="match status" value="1"/>
</dbReference>
<dbReference type="InterPro" id="IPR000847">
    <property type="entry name" value="LysR_HTH_N"/>
</dbReference>
<evidence type="ECO:0000256" key="4">
    <source>
        <dbReference type="ARBA" id="ARBA00023163"/>
    </source>
</evidence>
<keyword evidence="7" id="KW-1185">Reference proteome</keyword>
<dbReference type="InterPro" id="IPR036388">
    <property type="entry name" value="WH-like_DNA-bd_sf"/>
</dbReference>
<keyword evidence="4" id="KW-0804">Transcription</keyword>
<gene>
    <name evidence="6" type="ORF">HLB44_02395</name>
</gene>
<accession>A0ABX2E9X0</accession>
<dbReference type="Gene3D" id="1.10.10.10">
    <property type="entry name" value="Winged helix-like DNA-binding domain superfamily/Winged helix DNA-binding domain"/>
    <property type="match status" value="1"/>
</dbReference>
<dbReference type="Pfam" id="PF00126">
    <property type="entry name" value="HTH_1"/>
    <property type="match status" value="1"/>
</dbReference>
<dbReference type="RefSeq" id="WP_173120219.1">
    <property type="nucleotide sequence ID" value="NZ_JABRWJ010000001.1"/>
</dbReference>
<dbReference type="SUPFAM" id="SSF46785">
    <property type="entry name" value="Winged helix' DNA-binding domain"/>
    <property type="match status" value="1"/>
</dbReference>
<dbReference type="Gene3D" id="3.40.190.290">
    <property type="match status" value="1"/>
</dbReference>
<evidence type="ECO:0000313" key="7">
    <source>
        <dbReference type="Proteomes" id="UP000737171"/>
    </source>
</evidence>
<dbReference type="InterPro" id="IPR058163">
    <property type="entry name" value="LysR-type_TF_proteobact-type"/>
</dbReference>
<organism evidence="6 7">
    <name type="scientific">Pseudaquabacterium terrae</name>
    <dbReference type="NCBI Taxonomy" id="2732868"/>
    <lineage>
        <taxon>Bacteria</taxon>
        <taxon>Pseudomonadati</taxon>
        <taxon>Pseudomonadota</taxon>
        <taxon>Betaproteobacteria</taxon>
        <taxon>Burkholderiales</taxon>
        <taxon>Sphaerotilaceae</taxon>
        <taxon>Pseudaquabacterium</taxon>
    </lineage>
</organism>
<evidence type="ECO:0000256" key="3">
    <source>
        <dbReference type="ARBA" id="ARBA00023125"/>
    </source>
</evidence>
<dbReference type="Proteomes" id="UP000737171">
    <property type="component" value="Unassembled WGS sequence"/>
</dbReference>
<evidence type="ECO:0000256" key="2">
    <source>
        <dbReference type="ARBA" id="ARBA00023015"/>
    </source>
</evidence>
<proteinExistence type="inferred from homology"/>
<dbReference type="PROSITE" id="PS50931">
    <property type="entry name" value="HTH_LYSR"/>
    <property type="match status" value="1"/>
</dbReference>
<comment type="similarity">
    <text evidence="1">Belongs to the LysR transcriptional regulatory family.</text>
</comment>
<dbReference type="PANTHER" id="PTHR30537:SF3">
    <property type="entry name" value="TRANSCRIPTIONAL REGULATORY PROTEIN"/>
    <property type="match status" value="1"/>
</dbReference>